<dbReference type="EMBL" id="CP095362">
    <property type="protein sequence ID" value="XAG64228.1"/>
    <property type="molecule type" value="Genomic_DNA"/>
</dbReference>
<sequence length="86" mass="9186">MSWGIEIYDTDGKPIKVTGTSFVLDQFSVTSDGSRTYSNIPQGKTLSVSAININPSITGTLINTNGNTVSWKCGNNANVVIMVMIT</sequence>
<name>A0AAU6TS55_UNCXX</name>
<dbReference type="AlphaFoldDB" id="A0AAU6TS55"/>
<gene>
    <name evidence="1" type="ORF">MRM81_12060</name>
</gene>
<evidence type="ECO:0000313" key="1">
    <source>
        <dbReference type="EMBL" id="XAG64228.1"/>
    </source>
</evidence>
<proteinExistence type="predicted"/>
<organism evidence="1">
    <name type="scientific">bacterium 19GA11TI05</name>
    <dbReference type="NCBI Taxonomy" id="2920688"/>
    <lineage>
        <taxon>Bacteria</taxon>
    </lineage>
</organism>
<accession>A0AAU6TS55</accession>
<protein>
    <submittedName>
        <fullName evidence="1">Uncharacterized protein</fullName>
    </submittedName>
</protein>
<reference evidence="1" key="1">
    <citation type="submission" date="2022-03" db="EMBL/GenBank/DDBJ databases">
        <title>Sea Food Isolates.</title>
        <authorList>
            <person name="Li c."/>
        </authorList>
    </citation>
    <scope>NUCLEOTIDE SEQUENCE</scope>
    <source>
        <strain evidence="1">19GA11TI05</strain>
    </source>
</reference>